<reference evidence="1 2" key="1">
    <citation type="journal article" date="2022" name="Nat. Plants">
        <title>Genomes of leafy and leafless Platanthera orchids illuminate the evolution of mycoheterotrophy.</title>
        <authorList>
            <person name="Li M.H."/>
            <person name="Liu K.W."/>
            <person name="Li Z."/>
            <person name="Lu H.C."/>
            <person name="Ye Q.L."/>
            <person name="Zhang D."/>
            <person name="Wang J.Y."/>
            <person name="Li Y.F."/>
            <person name="Zhong Z.M."/>
            <person name="Liu X."/>
            <person name="Yu X."/>
            <person name="Liu D.K."/>
            <person name="Tu X.D."/>
            <person name="Liu B."/>
            <person name="Hao Y."/>
            <person name="Liao X.Y."/>
            <person name="Jiang Y.T."/>
            <person name="Sun W.H."/>
            <person name="Chen J."/>
            <person name="Chen Y.Q."/>
            <person name="Ai Y."/>
            <person name="Zhai J.W."/>
            <person name="Wu S.S."/>
            <person name="Zhou Z."/>
            <person name="Hsiao Y.Y."/>
            <person name="Wu W.L."/>
            <person name="Chen Y.Y."/>
            <person name="Lin Y.F."/>
            <person name="Hsu J.L."/>
            <person name="Li C.Y."/>
            <person name="Wang Z.W."/>
            <person name="Zhao X."/>
            <person name="Zhong W.Y."/>
            <person name="Ma X.K."/>
            <person name="Ma L."/>
            <person name="Huang J."/>
            <person name="Chen G.Z."/>
            <person name="Huang M.Z."/>
            <person name="Huang L."/>
            <person name="Peng D.H."/>
            <person name="Luo Y.B."/>
            <person name="Zou S.Q."/>
            <person name="Chen S.P."/>
            <person name="Lan S."/>
            <person name="Tsai W.C."/>
            <person name="Van de Peer Y."/>
            <person name="Liu Z.J."/>
        </authorList>
    </citation>
    <scope>NUCLEOTIDE SEQUENCE [LARGE SCALE GENOMIC DNA]</scope>
    <source>
        <strain evidence="1">Lor288</strain>
    </source>
</reference>
<sequence length="124" mass="13875">MSSREVTLVAGQQRGTGKKAKLERSLALLPVKKKIADVLTKPLSIKNGAERKLPTTWSREKASNGAIGWREQEMEKDRRAMLIANAVVKNISNVLEAAITKAVFSKWCFGLKRCHNHLYVIQCD</sequence>
<protein>
    <submittedName>
        <fullName evidence="1">Uncharacterized protein</fullName>
    </submittedName>
</protein>
<keyword evidence="2" id="KW-1185">Reference proteome</keyword>
<organism evidence="1 2">
    <name type="scientific">Platanthera guangdongensis</name>
    <dbReference type="NCBI Taxonomy" id="2320717"/>
    <lineage>
        <taxon>Eukaryota</taxon>
        <taxon>Viridiplantae</taxon>
        <taxon>Streptophyta</taxon>
        <taxon>Embryophyta</taxon>
        <taxon>Tracheophyta</taxon>
        <taxon>Spermatophyta</taxon>
        <taxon>Magnoliopsida</taxon>
        <taxon>Liliopsida</taxon>
        <taxon>Asparagales</taxon>
        <taxon>Orchidaceae</taxon>
        <taxon>Orchidoideae</taxon>
        <taxon>Orchideae</taxon>
        <taxon>Orchidinae</taxon>
        <taxon>Platanthera</taxon>
    </lineage>
</organism>
<evidence type="ECO:0000313" key="2">
    <source>
        <dbReference type="Proteomes" id="UP001412067"/>
    </source>
</evidence>
<comment type="caution">
    <text evidence="1">The sequence shown here is derived from an EMBL/GenBank/DDBJ whole genome shotgun (WGS) entry which is preliminary data.</text>
</comment>
<name>A0ABR2MEU5_9ASPA</name>
<proteinExistence type="predicted"/>
<dbReference type="Proteomes" id="UP001412067">
    <property type="component" value="Unassembled WGS sequence"/>
</dbReference>
<accession>A0ABR2MEU5</accession>
<gene>
    <name evidence="1" type="ORF">KSP40_PGU018191</name>
</gene>
<evidence type="ECO:0000313" key="1">
    <source>
        <dbReference type="EMBL" id="KAK8962226.1"/>
    </source>
</evidence>
<dbReference type="EMBL" id="JBBWWR010000008">
    <property type="protein sequence ID" value="KAK8962226.1"/>
    <property type="molecule type" value="Genomic_DNA"/>
</dbReference>